<dbReference type="RefSeq" id="WP_118243015.1">
    <property type="nucleotide sequence ID" value="NZ_DBFMSJ010000038.1"/>
</dbReference>
<proteinExistence type="predicted"/>
<gene>
    <name evidence="1" type="ORF">DW204_04175</name>
</gene>
<accession>A0A414X469</accession>
<comment type="caution">
    <text evidence="1">The sequence shown here is derived from an EMBL/GenBank/DDBJ whole genome shotgun (WGS) entry which is preliminary data.</text>
</comment>
<name>A0A414X469_9BACT</name>
<dbReference type="EMBL" id="QRJS01000007">
    <property type="protein sequence ID" value="RHH48017.1"/>
    <property type="molecule type" value="Genomic_DNA"/>
</dbReference>
<organism evidence="1 2">
    <name type="scientific">Phocaeicola plebeius</name>
    <dbReference type="NCBI Taxonomy" id="310297"/>
    <lineage>
        <taxon>Bacteria</taxon>
        <taxon>Pseudomonadati</taxon>
        <taxon>Bacteroidota</taxon>
        <taxon>Bacteroidia</taxon>
        <taxon>Bacteroidales</taxon>
        <taxon>Bacteroidaceae</taxon>
        <taxon>Phocaeicola</taxon>
    </lineage>
</organism>
<reference evidence="1 2" key="1">
    <citation type="submission" date="2018-08" db="EMBL/GenBank/DDBJ databases">
        <title>A genome reference for cultivated species of the human gut microbiota.</title>
        <authorList>
            <person name="Zou Y."/>
            <person name="Xue W."/>
            <person name="Luo G."/>
        </authorList>
    </citation>
    <scope>NUCLEOTIDE SEQUENCE [LARGE SCALE GENOMIC DNA]</scope>
    <source>
        <strain evidence="1 2">AM17-44</strain>
    </source>
</reference>
<dbReference type="Proteomes" id="UP000284998">
    <property type="component" value="Unassembled WGS sequence"/>
</dbReference>
<evidence type="ECO:0000313" key="1">
    <source>
        <dbReference type="EMBL" id="RHH48017.1"/>
    </source>
</evidence>
<dbReference type="AlphaFoldDB" id="A0A414X469"/>
<evidence type="ECO:0000313" key="2">
    <source>
        <dbReference type="Proteomes" id="UP000284998"/>
    </source>
</evidence>
<sequence>MELKNEITKFNLRENGEVDKDDKNGKISKAFKPIAEMILSGYFKVSKNNSDSYVTVHPTCVEMYYHEEGEGDDKIKDYIVYHRDSDNGKKKETVFPLGVLHNHVSGIDLTFERMGENNNPIRFSALIREFWIDKSHKIEESHENYGEENIKAYTESNPEKRSTYLYEALYSQYSVFDGFSVQWVDGNEDEKKEIRCVKNRLNVAEYDMKDNNDGKGPKPEKIKKDGISKGLLTKNQNYKQCQRMWSYSINEDKTK</sequence>
<protein>
    <submittedName>
        <fullName evidence="1">Uncharacterized protein</fullName>
    </submittedName>
</protein>